<dbReference type="PANTHER" id="PTHR11683:SF12">
    <property type="entry name" value="M6, ISOFORM F"/>
    <property type="match status" value="1"/>
</dbReference>
<keyword evidence="2" id="KW-0812">Transmembrane</keyword>
<dbReference type="InterPro" id="IPR001614">
    <property type="entry name" value="Myelin_PLP"/>
</dbReference>
<comment type="caution">
    <text evidence="3">The sequence shown here is derived from an EMBL/GenBank/DDBJ whole genome shotgun (WGS) entry which is preliminary data.</text>
</comment>
<evidence type="ECO:0000313" key="4">
    <source>
        <dbReference type="Proteomes" id="UP001303046"/>
    </source>
</evidence>
<feature type="transmembrane region" description="Helical" evidence="2">
    <location>
        <begin position="59"/>
        <end position="85"/>
    </location>
</feature>
<dbReference type="EMBL" id="JAVFWL010000002">
    <property type="protein sequence ID" value="KAK6735375.1"/>
    <property type="molecule type" value="Genomic_DNA"/>
</dbReference>
<accession>A0ABR1CD66</accession>
<reference evidence="3 4" key="1">
    <citation type="submission" date="2023-08" db="EMBL/GenBank/DDBJ databases">
        <title>A Necator americanus chromosomal reference genome.</title>
        <authorList>
            <person name="Ilik V."/>
            <person name="Petrzelkova K.J."/>
            <person name="Pardy F."/>
            <person name="Fuh T."/>
            <person name="Niatou-Singa F.S."/>
            <person name="Gouil Q."/>
            <person name="Baker L."/>
            <person name="Ritchie M.E."/>
            <person name="Jex A.R."/>
            <person name="Gazzola D."/>
            <person name="Li H."/>
            <person name="Toshio Fujiwara R."/>
            <person name="Zhan B."/>
            <person name="Aroian R.V."/>
            <person name="Pafco B."/>
            <person name="Schwarz E.M."/>
        </authorList>
    </citation>
    <scope>NUCLEOTIDE SEQUENCE [LARGE SCALE GENOMIC DNA]</scope>
    <source>
        <strain evidence="3 4">Aroian</strain>
        <tissue evidence="3">Whole animal</tissue>
    </source>
</reference>
<name>A0ABR1CD66_NECAM</name>
<feature type="transmembrane region" description="Helical" evidence="2">
    <location>
        <begin position="109"/>
        <end position="132"/>
    </location>
</feature>
<dbReference type="Pfam" id="PF01275">
    <property type="entry name" value="Myelin_PLP"/>
    <property type="match status" value="1"/>
</dbReference>
<keyword evidence="2" id="KW-0472">Membrane</keyword>
<evidence type="ECO:0000313" key="3">
    <source>
        <dbReference type="EMBL" id="KAK6735375.1"/>
    </source>
</evidence>
<gene>
    <name evidence="3" type="primary">Necator_chrII.g6324</name>
    <name evidence="3" type="ORF">RB195_018531</name>
</gene>
<dbReference type="Proteomes" id="UP001303046">
    <property type="component" value="Unassembled WGS sequence"/>
</dbReference>
<organism evidence="3 4">
    <name type="scientific">Necator americanus</name>
    <name type="common">Human hookworm</name>
    <dbReference type="NCBI Taxonomy" id="51031"/>
    <lineage>
        <taxon>Eukaryota</taxon>
        <taxon>Metazoa</taxon>
        <taxon>Ecdysozoa</taxon>
        <taxon>Nematoda</taxon>
        <taxon>Chromadorea</taxon>
        <taxon>Rhabditida</taxon>
        <taxon>Rhabditina</taxon>
        <taxon>Rhabditomorpha</taxon>
        <taxon>Strongyloidea</taxon>
        <taxon>Ancylostomatidae</taxon>
        <taxon>Bunostominae</taxon>
        <taxon>Necator</taxon>
    </lineage>
</organism>
<feature type="compositionally biased region" description="Basic residues" evidence="1">
    <location>
        <begin position="347"/>
        <end position="359"/>
    </location>
</feature>
<feature type="transmembrane region" description="Helical" evidence="2">
    <location>
        <begin position="153"/>
        <end position="183"/>
    </location>
</feature>
<evidence type="ECO:0000256" key="1">
    <source>
        <dbReference type="SAM" id="MobiDB-lite"/>
    </source>
</evidence>
<sequence>MFAGGLDAGCDTREALVKIRGDGVYGVVLDAPPRRERQPKSTGAISLKLRSRDGCFNRIPYASLMATLLCFIGVILFSTMMTWGFNATAEQIRRSLRIQHLPWLDKVQVFFVVVAVAMSLFAVFFLLLGFTATGATREEIYKRDQARCGGRSACATAMVWCILLLVCWLYITSICSVFCYSYLVFDDLCQVMPSFSESDCLDFAILTPWIRSFAFSDLRLCGGDAQQFCALSSTARFWYIIGWIGTCLIILGLSFFLAILSANFAHVGNPKRYLDLRDLAVETPKSGSLHLKSENMVHCHCCSGSAKKVMQPSNGWYSPQAASRRLTYSDSTSSSRYEEKMSDSLSRHGKSQVRPSKLKLLREKKEDGPGTANGLTSYSSKRSPVKGTVIGSRSSHISHNEFVNSKRRAKDYGAFLLNASILHFENIQPSATNTPSMPD</sequence>
<feature type="transmembrane region" description="Helical" evidence="2">
    <location>
        <begin position="237"/>
        <end position="262"/>
    </location>
</feature>
<keyword evidence="4" id="KW-1185">Reference proteome</keyword>
<dbReference type="PRINTS" id="PR00214">
    <property type="entry name" value="MYELINPLP"/>
</dbReference>
<protein>
    <submittedName>
        <fullName evidence="3">Uncharacterized protein</fullName>
    </submittedName>
</protein>
<feature type="compositionally biased region" description="Basic and acidic residues" evidence="1">
    <location>
        <begin position="336"/>
        <end position="346"/>
    </location>
</feature>
<evidence type="ECO:0000256" key="2">
    <source>
        <dbReference type="SAM" id="Phobius"/>
    </source>
</evidence>
<keyword evidence="2" id="KW-1133">Transmembrane helix</keyword>
<dbReference type="PANTHER" id="PTHR11683">
    <property type="entry name" value="MYELIN PROTEOLIPID"/>
    <property type="match status" value="1"/>
</dbReference>
<feature type="compositionally biased region" description="Polar residues" evidence="1">
    <location>
        <begin position="373"/>
        <end position="382"/>
    </location>
</feature>
<feature type="region of interest" description="Disordered" evidence="1">
    <location>
        <begin position="327"/>
        <end position="396"/>
    </location>
</feature>
<proteinExistence type="predicted"/>